<accession>A0A858C0C6</accession>
<comment type="subcellular location">
    <subcellularLocation>
        <location evidence="1">Bacterial flagellum</location>
    </subcellularLocation>
    <subcellularLocation>
        <location evidence="2">Secreted</location>
    </subcellularLocation>
</comment>
<evidence type="ECO:0000256" key="5">
    <source>
        <dbReference type="ARBA" id="ARBA00022525"/>
    </source>
</evidence>
<dbReference type="InterPro" id="IPR002371">
    <property type="entry name" value="FlgK"/>
</dbReference>
<dbReference type="GO" id="GO:0009424">
    <property type="term" value="C:bacterial-type flagellum hook"/>
    <property type="evidence" value="ECO:0007669"/>
    <property type="project" value="InterPro"/>
</dbReference>
<dbReference type="PANTHER" id="PTHR30033:SF1">
    <property type="entry name" value="FLAGELLAR HOOK-ASSOCIATED PROTEIN 1"/>
    <property type="match status" value="1"/>
</dbReference>
<dbReference type="Proteomes" id="UP000466848">
    <property type="component" value="Chromosome"/>
</dbReference>
<feature type="domain" description="Flagellar basal body rod protein N-terminal" evidence="7">
    <location>
        <begin position="11"/>
        <end position="39"/>
    </location>
</feature>
<keyword evidence="11" id="KW-1185">Reference proteome</keyword>
<sequence length="930" mass="99674">MLRSTFYSFTTALRGMTTAQKQLDVTGQNISNVSTTGYTRQRADVYSAAAAGSADQYSTRTSTQVGQGSVVGSISQIRDSFLDVRFRREAANLGEQEAKLDTLKDLSMVFDEIENGGLMDSFSKFVTQLQAFASNANSSEFDSIVRDAASTLVKQFNQYASQISIVREEKEYNLKEVTEKTLNDLMGNIAELNKSIREVQSGGGQALELKDERNLLLDQLAEYMKIDVKYSPKEMAGGIVVDDVTISMVGEDGSKQPLIHNDSASSFTVKTQGDDGLDKATVTIDNSAIAAKQMVTDINNLLKAMSTANAGLQNINSELAKSYPSDPDADPAGSALDYTRLAEKLTTIAESITGSGGYDEQIETAKTAVSDAQTAVNNALKADPKPSEDDMKALYKTLNDAVSNRATLINARTAALKEQETLEKYQSKSAKYAASAVSCDAKIKSELAAYGITATQMYTPGDFTTCYYTFTDADGNPVTDKNGNAVKWNAGATSTTVDRSKLESIGISFESTFDAEELASPGALKGALEMLNSEGVFDYEANEVRGIGYYEKMLDSLANQLATTLNKLNDNPKTTGVVEDLFQTSDGASVFTAENLRISDGWKNGKYGITPSKTTQVGSGSNSGQSDNILLMISTISTKMTYSTGPVANKDVNGNYLKTAADGTTSIGANGRDGNGNYTLDGALVANKDMVNYKSINLTKIDDNNYTDGTNTYTKTADNVFTYTDGTNTTAVNSDGIIYKGDGSTGQYQLDAQTLSPSTTTTGEYVGPDGTTVVANGQDDDGNYTMTTTDADGKKTVVTVANADGVMYKTNPDGSIAKDKEGKPILDAAESKLDYRSESFLYNGTFQEYLANVSNVVSLDISSISNMAANHETILGEIQTSRDAISSVSLDEEGVNIMQYQKAYNASARLMTALDECLERIINQMGKAGL</sequence>
<dbReference type="KEGG" id="abut:Ami103574_03245"/>
<evidence type="ECO:0000259" key="7">
    <source>
        <dbReference type="Pfam" id="PF00460"/>
    </source>
</evidence>
<proteinExistence type="inferred from homology"/>
<dbReference type="Pfam" id="PF06429">
    <property type="entry name" value="Flg_bbr_C"/>
    <property type="match status" value="1"/>
</dbReference>
<dbReference type="InterPro" id="IPR010930">
    <property type="entry name" value="Flg_bb/hook_C_dom"/>
</dbReference>
<dbReference type="AlphaFoldDB" id="A0A858C0C6"/>
<dbReference type="InterPro" id="IPR053927">
    <property type="entry name" value="FlgK_helical"/>
</dbReference>
<dbReference type="GO" id="GO:0005576">
    <property type="term" value="C:extracellular region"/>
    <property type="evidence" value="ECO:0007669"/>
    <property type="project" value="UniProtKB-SubCell"/>
</dbReference>
<dbReference type="GO" id="GO:0005198">
    <property type="term" value="F:structural molecule activity"/>
    <property type="evidence" value="ECO:0007669"/>
    <property type="project" value="InterPro"/>
</dbReference>
<dbReference type="Pfam" id="PF22638">
    <property type="entry name" value="FlgK_D1"/>
    <property type="match status" value="1"/>
</dbReference>
<evidence type="ECO:0000256" key="1">
    <source>
        <dbReference type="ARBA" id="ARBA00004365"/>
    </source>
</evidence>
<comment type="similarity">
    <text evidence="3">Belongs to the flagella basal body rod proteins family.</text>
</comment>
<organism evidence="10 11">
    <name type="scientific">Aminipila butyrica</name>
    <dbReference type="NCBI Taxonomy" id="433296"/>
    <lineage>
        <taxon>Bacteria</taxon>
        <taxon>Bacillati</taxon>
        <taxon>Bacillota</taxon>
        <taxon>Clostridia</taxon>
        <taxon>Peptostreptococcales</taxon>
        <taxon>Anaerovoracaceae</taxon>
        <taxon>Aminipila</taxon>
    </lineage>
</organism>
<keyword evidence="6" id="KW-0975">Bacterial flagellum</keyword>
<feature type="domain" description="Flagellar hook-associated protein FlgK helical" evidence="9">
    <location>
        <begin position="105"/>
        <end position="286"/>
    </location>
</feature>
<dbReference type="RefSeq" id="WP_163067905.1">
    <property type="nucleotide sequence ID" value="NZ_CP048649.1"/>
</dbReference>
<name>A0A858C0C6_9FIRM</name>
<evidence type="ECO:0000256" key="6">
    <source>
        <dbReference type="ARBA" id="ARBA00023143"/>
    </source>
</evidence>
<gene>
    <name evidence="10" type="ORF">Ami103574_03245</name>
</gene>
<dbReference type="InterPro" id="IPR001444">
    <property type="entry name" value="Flag_bb_rod_N"/>
</dbReference>
<feature type="domain" description="Flagellar basal-body/hook protein C-terminal" evidence="8">
    <location>
        <begin position="886"/>
        <end position="923"/>
    </location>
</feature>
<dbReference type="GO" id="GO:0044780">
    <property type="term" value="P:bacterial-type flagellum assembly"/>
    <property type="evidence" value="ECO:0007669"/>
    <property type="project" value="InterPro"/>
</dbReference>
<evidence type="ECO:0000256" key="2">
    <source>
        <dbReference type="ARBA" id="ARBA00004613"/>
    </source>
</evidence>
<reference evidence="10 11" key="1">
    <citation type="submission" date="2020-02" db="EMBL/GenBank/DDBJ databases">
        <authorList>
            <person name="Kim Y.B."/>
            <person name="Roh S.W."/>
        </authorList>
    </citation>
    <scope>NUCLEOTIDE SEQUENCE [LARGE SCALE GENOMIC DNA]</scope>
    <source>
        <strain evidence="10 11">DSM 103574</strain>
    </source>
</reference>
<dbReference type="PANTHER" id="PTHR30033">
    <property type="entry name" value="FLAGELLAR HOOK-ASSOCIATED PROTEIN 1"/>
    <property type="match status" value="1"/>
</dbReference>
<evidence type="ECO:0000259" key="8">
    <source>
        <dbReference type="Pfam" id="PF06429"/>
    </source>
</evidence>
<keyword evidence="5" id="KW-0964">Secreted</keyword>
<dbReference type="EMBL" id="CP048649">
    <property type="protein sequence ID" value="QIB70670.1"/>
    <property type="molecule type" value="Genomic_DNA"/>
</dbReference>
<dbReference type="Pfam" id="PF00460">
    <property type="entry name" value="Flg_bb_rod"/>
    <property type="match status" value="1"/>
</dbReference>
<evidence type="ECO:0000256" key="4">
    <source>
        <dbReference type="ARBA" id="ARBA00016244"/>
    </source>
</evidence>
<evidence type="ECO:0000256" key="3">
    <source>
        <dbReference type="ARBA" id="ARBA00009677"/>
    </source>
</evidence>
<evidence type="ECO:0000259" key="9">
    <source>
        <dbReference type="Pfam" id="PF22638"/>
    </source>
</evidence>
<evidence type="ECO:0000313" key="11">
    <source>
        <dbReference type="Proteomes" id="UP000466848"/>
    </source>
</evidence>
<evidence type="ECO:0000313" key="10">
    <source>
        <dbReference type="EMBL" id="QIB70670.1"/>
    </source>
</evidence>
<protein>
    <recommendedName>
        <fullName evidence="4">Flagellar hook-associated protein 1</fullName>
    </recommendedName>
</protein>